<keyword evidence="4" id="KW-1185">Reference proteome</keyword>
<dbReference type="PANTHER" id="PTHR43861">
    <property type="entry name" value="TRANS-ACONITATE 2-METHYLTRANSFERASE-RELATED"/>
    <property type="match status" value="1"/>
</dbReference>
<accession>F0F1K9</accession>
<dbReference type="SUPFAM" id="SSF53335">
    <property type="entry name" value="S-adenosyl-L-methionine-dependent methyltransferases"/>
    <property type="match status" value="1"/>
</dbReference>
<gene>
    <name evidence="3" type="ORF">HMPREF9098_1994</name>
</gene>
<dbReference type="STRING" id="888741.HMPREF9098_1994"/>
<dbReference type="GO" id="GO:0008168">
    <property type="term" value="F:methyltransferase activity"/>
    <property type="evidence" value="ECO:0007669"/>
    <property type="project" value="UniProtKB-KW"/>
</dbReference>
<dbReference type="Gene3D" id="3.40.50.150">
    <property type="entry name" value="Vaccinia Virus protein VP39"/>
    <property type="match status" value="1"/>
</dbReference>
<comment type="caution">
    <text evidence="3">The sequence shown here is derived from an EMBL/GenBank/DDBJ whole genome shotgun (WGS) entry which is preliminary data.</text>
</comment>
<keyword evidence="3" id="KW-0489">Methyltransferase</keyword>
<protein>
    <submittedName>
        <fullName evidence="3">Methyltransferase domain protein</fullName>
    </submittedName>
</protein>
<dbReference type="EMBL" id="AEWV01000040">
    <property type="protein sequence ID" value="EGC16624.1"/>
    <property type="molecule type" value="Genomic_DNA"/>
</dbReference>
<feature type="domain" description="Methyltransferase" evidence="2">
    <location>
        <begin position="66"/>
        <end position="161"/>
    </location>
</feature>
<dbReference type="InterPro" id="IPR029063">
    <property type="entry name" value="SAM-dependent_MTases_sf"/>
</dbReference>
<dbReference type="CDD" id="cd02440">
    <property type="entry name" value="AdoMet_MTases"/>
    <property type="match status" value="1"/>
</dbReference>
<reference evidence="3 4" key="1">
    <citation type="submission" date="2011-01" db="EMBL/GenBank/DDBJ databases">
        <authorList>
            <person name="Muzny D."/>
            <person name="Qin X."/>
            <person name="Deng J."/>
            <person name="Jiang H."/>
            <person name="Liu Y."/>
            <person name="Qu J."/>
            <person name="Song X.-Z."/>
            <person name="Zhang L."/>
            <person name="Thornton R."/>
            <person name="Coyle M."/>
            <person name="Francisco L."/>
            <person name="Jackson L."/>
            <person name="Javaid M."/>
            <person name="Korchina V."/>
            <person name="Kovar C."/>
            <person name="Mata R."/>
            <person name="Mathew T."/>
            <person name="Ngo R."/>
            <person name="Nguyen L."/>
            <person name="Nguyen N."/>
            <person name="Okwuonu G."/>
            <person name="Ongeri F."/>
            <person name="Pham C."/>
            <person name="Simmons D."/>
            <person name="Wilczek-Boney K."/>
            <person name="Hale W."/>
            <person name="Jakkamsetti A."/>
            <person name="Pham P."/>
            <person name="Ruth R."/>
            <person name="San Lucas F."/>
            <person name="Warren J."/>
            <person name="Zhang J."/>
            <person name="Zhao Z."/>
            <person name="Zhou C."/>
            <person name="Zhu D."/>
            <person name="Lee S."/>
            <person name="Bess C."/>
            <person name="Blankenburg K."/>
            <person name="Forbes L."/>
            <person name="Fu Q."/>
            <person name="Gubbala S."/>
            <person name="Hirani K."/>
            <person name="Jayaseelan J.C."/>
            <person name="Lara F."/>
            <person name="Munidasa M."/>
            <person name="Palculict T."/>
            <person name="Patil S."/>
            <person name="Pu L.-L."/>
            <person name="Saada N."/>
            <person name="Tang L."/>
            <person name="Weissenberger G."/>
            <person name="Zhu Y."/>
            <person name="Hemphill L."/>
            <person name="Shang Y."/>
            <person name="Youmans B."/>
            <person name="Ayvaz T."/>
            <person name="Ross M."/>
            <person name="Santibanez J."/>
            <person name="Aqrawi P."/>
            <person name="Gross S."/>
            <person name="Joshi V."/>
            <person name="Fowler G."/>
            <person name="Nazareth L."/>
            <person name="Reid J."/>
            <person name="Worley K."/>
            <person name="Petrosino J."/>
            <person name="Highlander S."/>
            <person name="Gibbs R."/>
        </authorList>
    </citation>
    <scope>NUCLEOTIDE SEQUENCE [LARGE SCALE GENOMIC DNA]</scope>
    <source>
        <strain evidence="3 4">ATCC 33394</strain>
    </source>
</reference>
<dbReference type="Proteomes" id="UP000004088">
    <property type="component" value="Unassembled WGS sequence"/>
</dbReference>
<evidence type="ECO:0000259" key="2">
    <source>
        <dbReference type="Pfam" id="PF13649"/>
    </source>
</evidence>
<sequence>MLIIKSSLHSKISLLNKYMNTENIQAQFNAVSEQYDRQRQALIPCFHDFYGMAVRLARQAGNVRHILDLGAGTGLMSAMLLPAFPNARFTLADVSAQMLDKARQRFAGRPQFDFLECAFADLDLPPQSVDLAVSGLAIHHLDDEGKQQLFRHVFQWLKPNGWLINADQVLGENAAAETLYTAAWREHVLADTFLDDAAKAAAFERIKLDKMATWRAQEAWLKQAGFPQPAVYYQYYNFIVFAAQKP</sequence>
<evidence type="ECO:0000313" key="4">
    <source>
        <dbReference type="Proteomes" id="UP000004088"/>
    </source>
</evidence>
<keyword evidence="1 3" id="KW-0808">Transferase</keyword>
<proteinExistence type="predicted"/>
<dbReference type="Pfam" id="PF13649">
    <property type="entry name" value="Methyltransf_25"/>
    <property type="match status" value="1"/>
</dbReference>
<evidence type="ECO:0000313" key="3">
    <source>
        <dbReference type="EMBL" id="EGC16624.1"/>
    </source>
</evidence>
<dbReference type="AlphaFoldDB" id="F0F1K9"/>
<evidence type="ECO:0000256" key="1">
    <source>
        <dbReference type="ARBA" id="ARBA00022679"/>
    </source>
</evidence>
<dbReference type="InterPro" id="IPR041698">
    <property type="entry name" value="Methyltransf_25"/>
</dbReference>
<organism evidence="3 4">
    <name type="scientific">Kingella denitrificans ATCC 33394</name>
    <dbReference type="NCBI Taxonomy" id="888741"/>
    <lineage>
        <taxon>Bacteria</taxon>
        <taxon>Pseudomonadati</taxon>
        <taxon>Pseudomonadota</taxon>
        <taxon>Betaproteobacteria</taxon>
        <taxon>Neisseriales</taxon>
        <taxon>Neisseriaceae</taxon>
        <taxon>Kingella</taxon>
    </lineage>
</organism>
<name>F0F1K9_9NEIS</name>
<dbReference type="HOGENOM" id="CLU_081790_1_0_4"/>
<dbReference type="GO" id="GO:0032259">
    <property type="term" value="P:methylation"/>
    <property type="evidence" value="ECO:0007669"/>
    <property type="project" value="UniProtKB-KW"/>
</dbReference>